<gene>
    <name evidence="1" type="ORF">NU887_13450</name>
</gene>
<dbReference type="EMBL" id="JANSUY010000012">
    <property type="protein sequence ID" value="MCR9016046.1"/>
    <property type="molecule type" value="Genomic_DNA"/>
</dbReference>
<protein>
    <submittedName>
        <fullName evidence="1">Uncharacterized protein</fullName>
    </submittedName>
</protein>
<reference evidence="1" key="1">
    <citation type="submission" date="2022-08" db="EMBL/GenBank/DDBJ databases">
        <authorList>
            <person name="Zhang D."/>
        </authorList>
    </citation>
    <scope>NUCLEOTIDE SEQUENCE</scope>
    <source>
        <strain evidence="1">XJ19-11</strain>
    </source>
</reference>
<name>A0A9X2P4S7_9BACT</name>
<accession>A0A9X2P4S7</accession>
<organism evidence="1 2">
    <name type="scientific">Aquiflexum gelatinilyticum</name>
    <dbReference type="NCBI Taxonomy" id="2961943"/>
    <lineage>
        <taxon>Bacteria</taxon>
        <taxon>Pseudomonadati</taxon>
        <taxon>Bacteroidota</taxon>
        <taxon>Cytophagia</taxon>
        <taxon>Cytophagales</taxon>
        <taxon>Cyclobacteriaceae</taxon>
        <taxon>Aquiflexum</taxon>
    </lineage>
</organism>
<evidence type="ECO:0000313" key="2">
    <source>
        <dbReference type="Proteomes" id="UP001142175"/>
    </source>
</evidence>
<evidence type="ECO:0000313" key="1">
    <source>
        <dbReference type="EMBL" id="MCR9016046.1"/>
    </source>
</evidence>
<proteinExistence type="predicted"/>
<keyword evidence="2" id="KW-1185">Reference proteome</keyword>
<dbReference type="RefSeq" id="WP_258423904.1">
    <property type="nucleotide sequence ID" value="NZ_JANSUY010000012.1"/>
</dbReference>
<sequence>MASFIDDILGKLFPKKSAPMNVKENFSQSEGEKDMVANWMESEEGLATLKLINKNYHFKKSGITGSPEVHILNSPYANGFAVSFESPLDEKTFSHLFFAFGRRMLDLGYHRVSLDRKMEEIQENVRTTEKQYFKPPLSSTDFSQKIDQMFGNVSIEKVNINDKPSFLKVLVTVYSDHLYQNAKPFDQFIDDLFQTYP</sequence>
<dbReference type="Proteomes" id="UP001142175">
    <property type="component" value="Unassembled WGS sequence"/>
</dbReference>
<dbReference type="AlphaFoldDB" id="A0A9X2P4S7"/>
<comment type="caution">
    <text evidence="1">The sequence shown here is derived from an EMBL/GenBank/DDBJ whole genome shotgun (WGS) entry which is preliminary data.</text>
</comment>